<evidence type="ECO:0000313" key="2">
    <source>
        <dbReference type="Proteomes" id="UP000509346"/>
    </source>
</evidence>
<evidence type="ECO:0000313" key="1">
    <source>
        <dbReference type="EMBL" id="QLH83443.1"/>
    </source>
</evidence>
<dbReference type="OrthoDB" id="57427at2157"/>
<keyword evidence="2" id="KW-1185">Reference proteome</keyword>
<accession>A0A7D5P8L5</accession>
<reference evidence="1 2" key="1">
    <citation type="submission" date="2020-07" db="EMBL/GenBank/DDBJ databases">
        <title>Halosimplex litoreum sp. nov. and Halosimplex rubrum sp. nov., isolated from different salt environments.</title>
        <authorList>
            <person name="Cui H."/>
        </authorList>
    </citation>
    <scope>NUCLEOTIDE SEQUENCE [LARGE SCALE GENOMIC DNA]</scope>
    <source>
        <strain evidence="1 2">R2</strain>
    </source>
</reference>
<sequence>MAHGSYPLKAFRAGESTLFDHEREEVGDISRRSLLHLQCNNGLEITFSPRANRP</sequence>
<organism evidence="1 2">
    <name type="scientific">Halosimplex pelagicum</name>
    <dbReference type="NCBI Taxonomy" id="869886"/>
    <lineage>
        <taxon>Archaea</taxon>
        <taxon>Methanobacteriati</taxon>
        <taxon>Methanobacteriota</taxon>
        <taxon>Stenosarchaea group</taxon>
        <taxon>Halobacteria</taxon>
        <taxon>Halobacteriales</taxon>
        <taxon>Haloarculaceae</taxon>
        <taxon>Halosimplex</taxon>
    </lineage>
</organism>
<proteinExistence type="predicted"/>
<dbReference type="AlphaFoldDB" id="A0A7D5P8L5"/>
<name>A0A7D5P8L5_9EURY</name>
<gene>
    <name evidence="1" type="ORF">HZS54_18195</name>
</gene>
<dbReference type="Proteomes" id="UP000509346">
    <property type="component" value="Chromosome"/>
</dbReference>
<dbReference type="RefSeq" id="WP_179918492.1">
    <property type="nucleotide sequence ID" value="NZ_CP058909.1"/>
</dbReference>
<dbReference type="KEGG" id="hpel:HZS54_18195"/>
<protein>
    <submittedName>
        <fullName evidence="1">Uncharacterized protein</fullName>
    </submittedName>
</protein>
<dbReference type="EMBL" id="CP058909">
    <property type="protein sequence ID" value="QLH83443.1"/>
    <property type="molecule type" value="Genomic_DNA"/>
</dbReference>
<dbReference type="GeneID" id="56084562"/>